<keyword evidence="3" id="KW-1185">Reference proteome</keyword>
<dbReference type="AlphaFoldDB" id="A0A2P8HZS6"/>
<feature type="domain" description="STAS" evidence="1">
    <location>
        <begin position="191"/>
        <end position="276"/>
    </location>
</feature>
<proteinExistence type="predicted"/>
<organism evidence="2 3">
    <name type="scientific">Saccharothrix carnea</name>
    <dbReference type="NCBI Taxonomy" id="1280637"/>
    <lineage>
        <taxon>Bacteria</taxon>
        <taxon>Bacillati</taxon>
        <taxon>Actinomycetota</taxon>
        <taxon>Actinomycetes</taxon>
        <taxon>Pseudonocardiales</taxon>
        <taxon>Pseudonocardiaceae</taxon>
        <taxon>Saccharothrix</taxon>
    </lineage>
</organism>
<dbReference type="EMBL" id="PYAX01000018">
    <property type="protein sequence ID" value="PSL51691.1"/>
    <property type="molecule type" value="Genomic_DNA"/>
</dbReference>
<accession>A0A2P8HZS6</accession>
<evidence type="ECO:0000313" key="3">
    <source>
        <dbReference type="Proteomes" id="UP000241118"/>
    </source>
</evidence>
<dbReference type="InterPro" id="IPR036513">
    <property type="entry name" value="STAS_dom_sf"/>
</dbReference>
<dbReference type="Gene3D" id="3.30.750.24">
    <property type="entry name" value="STAS domain"/>
    <property type="match status" value="1"/>
</dbReference>
<gene>
    <name evidence="2" type="ORF">B0I31_1184</name>
</gene>
<protein>
    <submittedName>
        <fullName evidence="2">STAS domain-containing protein</fullName>
    </submittedName>
</protein>
<dbReference type="Proteomes" id="UP000241118">
    <property type="component" value="Unassembled WGS sequence"/>
</dbReference>
<name>A0A2P8HZS6_SACCR</name>
<comment type="caution">
    <text evidence="2">The sequence shown here is derived from an EMBL/GenBank/DDBJ whole genome shotgun (WGS) entry which is preliminary data.</text>
</comment>
<evidence type="ECO:0000313" key="2">
    <source>
        <dbReference type="EMBL" id="PSL51691.1"/>
    </source>
</evidence>
<dbReference type="PROSITE" id="PS50801">
    <property type="entry name" value="STAS"/>
    <property type="match status" value="1"/>
</dbReference>
<dbReference type="Pfam" id="PF14417">
    <property type="entry name" value="MEDS"/>
    <property type="match status" value="1"/>
</dbReference>
<reference evidence="2 3" key="1">
    <citation type="submission" date="2018-03" db="EMBL/GenBank/DDBJ databases">
        <title>Genomic Encyclopedia of Type Strains, Phase III (KMG-III): the genomes of soil and plant-associated and newly described type strains.</title>
        <authorList>
            <person name="Whitman W."/>
        </authorList>
    </citation>
    <scope>NUCLEOTIDE SEQUENCE [LARGE SCALE GENOMIC DNA]</scope>
    <source>
        <strain evidence="2 3">CGMCC 4.7097</strain>
    </source>
</reference>
<dbReference type="InterPro" id="IPR025847">
    <property type="entry name" value="MEDS_domain"/>
</dbReference>
<dbReference type="InterPro" id="IPR002645">
    <property type="entry name" value="STAS_dom"/>
</dbReference>
<sequence length="276" mass="29826">MLHTRDLGRHDHVCWSYDDRADVGLRVAEFLLDGLSRGQRVLYVGSGDASALVEAVRGLDGFEAALASGAAQVAPLEPQYANGAVIDPERQVEAYAEATEQAVAAGYRGLRVAAEATPLVRSPAQLTAFLHYEHLVDRFMADHPFSALCAYDRTRLSEQALEQLASVHPSTNLPGVGFRLHASARPGHSAELSGEIDMFNRDVLVQVLDRVRPRSHGGRVVLDGAGLTFIDHRGLMSLDEYARSRATTLVLRTAFPGAARIASLLDLPGVRVEPVA</sequence>
<dbReference type="SUPFAM" id="SSF52091">
    <property type="entry name" value="SpoIIaa-like"/>
    <property type="match status" value="1"/>
</dbReference>
<evidence type="ECO:0000259" key="1">
    <source>
        <dbReference type="PROSITE" id="PS50801"/>
    </source>
</evidence>